<dbReference type="Proteomes" id="UP000315003">
    <property type="component" value="Chromosome"/>
</dbReference>
<feature type="compositionally biased region" description="Polar residues" evidence="1">
    <location>
        <begin position="15"/>
        <end position="25"/>
    </location>
</feature>
<sequence precursor="true">MLSPTRPYHPASIANGFQRTTQPTESLGTQRFFTRYRLTMHLLRNRFCNSVCYQTACKSNARTSEDIVIRKIPPSDEAFYCKEFCHDDNPQLTQETR</sequence>
<evidence type="ECO:0000313" key="2">
    <source>
        <dbReference type="EMBL" id="QDT60961.1"/>
    </source>
</evidence>
<evidence type="ECO:0000256" key="1">
    <source>
        <dbReference type="SAM" id="MobiDB-lite"/>
    </source>
</evidence>
<feature type="region of interest" description="Disordered" evidence="1">
    <location>
        <begin position="1"/>
        <end position="25"/>
    </location>
</feature>
<gene>
    <name evidence="2" type="ORF">SV7mr_34900</name>
</gene>
<accession>A0A517SY55</accession>
<protein>
    <submittedName>
        <fullName evidence="2">Uncharacterized protein</fullName>
    </submittedName>
</protein>
<dbReference type="AlphaFoldDB" id="A0A517SY55"/>
<proteinExistence type="predicted"/>
<organism evidence="2 3">
    <name type="scientific">Stieleria bergensis</name>
    <dbReference type="NCBI Taxonomy" id="2528025"/>
    <lineage>
        <taxon>Bacteria</taxon>
        <taxon>Pseudomonadati</taxon>
        <taxon>Planctomycetota</taxon>
        <taxon>Planctomycetia</taxon>
        <taxon>Pirellulales</taxon>
        <taxon>Pirellulaceae</taxon>
        <taxon>Stieleria</taxon>
    </lineage>
</organism>
<name>A0A517SY55_9BACT</name>
<reference evidence="2 3" key="1">
    <citation type="submission" date="2019-02" db="EMBL/GenBank/DDBJ databases">
        <title>Deep-cultivation of Planctomycetes and their phenomic and genomic characterization uncovers novel biology.</title>
        <authorList>
            <person name="Wiegand S."/>
            <person name="Jogler M."/>
            <person name="Boedeker C."/>
            <person name="Pinto D."/>
            <person name="Vollmers J."/>
            <person name="Rivas-Marin E."/>
            <person name="Kohn T."/>
            <person name="Peeters S.H."/>
            <person name="Heuer A."/>
            <person name="Rast P."/>
            <person name="Oberbeckmann S."/>
            <person name="Bunk B."/>
            <person name="Jeske O."/>
            <person name="Meyerdierks A."/>
            <person name="Storesund J.E."/>
            <person name="Kallscheuer N."/>
            <person name="Luecker S."/>
            <person name="Lage O.M."/>
            <person name="Pohl T."/>
            <person name="Merkel B.J."/>
            <person name="Hornburger P."/>
            <person name="Mueller R.-W."/>
            <person name="Bruemmer F."/>
            <person name="Labrenz M."/>
            <person name="Spormann A.M."/>
            <person name="Op den Camp H."/>
            <person name="Overmann J."/>
            <person name="Amann R."/>
            <person name="Jetten M.S.M."/>
            <person name="Mascher T."/>
            <person name="Medema M.H."/>
            <person name="Devos D.P."/>
            <person name="Kaster A.-K."/>
            <person name="Ovreas L."/>
            <person name="Rohde M."/>
            <person name="Galperin M.Y."/>
            <person name="Jogler C."/>
        </authorList>
    </citation>
    <scope>NUCLEOTIDE SEQUENCE [LARGE SCALE GENOMIC DNA]</scope>
    <source>
        <strain evidence="2 3">SV_7m_r</strain>
    </source>
</reference>
<dbReference type="EMBL" id="CP036272">
    <property type="protein sequence ID" value="QDT60961.1"/>
    <property type="molecule type" value="Genomic_DNA"/>
</dbReference>
<evidence type="ECO:0000313" key="3">
    <source>
        <dbReference type="Proteomes" id="UP000315003"/>
    </source>
</evidence>
<keyword evidence="3" id="KW-1185">Reference proteome</keyword>